<protein>
    <submittedName>
        <fullName evidence="1">Protein VAC14-like protein</fullName>
    </submittedName>
</protein>
<dbReference type="EMBL" id="JWIN03000004">
    <property type="protein sequence ID" value="KAB1279872.1"/>
    <property type="molecule type" value="Genomic_DNA"/>
</dbReference>
<dbReference type="InterPro" id="IPR026825">
    <property type="entry name" value="Vac14"/>
</dbReference>
<evidence type="ECO:0000313" key="2">
    <source>
        <dbReference type="Proteomes" id="UP000299084"/>
    </source>
</evidence>
<evidence type="ECO:0000313" key="1">
    <source>
        <dbReference type="EMBL" id="KAB1279872.1"/>
    </source>
</evidence>
<dbReference type="GO" id="GO:0070772">
    <property type="term" value="C:PAS complex"/>
    <property type="evidence" value="ECO:0007669"/>
    <property type="project" value="InterPro"/>
</dbReference>
<accession>A0A5N4E8Y4</accession>
<dbReference type="AlphaFoldDB" id="A0A5N4E8Y4"/>
<keyword evidence="2" id="KW-1185">Reference proteome</keyword>
<organism evidence="1 2">
    <name type="scientific">Camelus dromedarius</name>
    <name type="common">Dromedary</name>
    <name type="synonym">Arabian camel</name>
    <dbReference type="NCBI Taxonomy" id="9838"/>
    <lineage>
        <taxon>Eukaryota</taxon>
        <taxon>Metazoa</taxon>
        <taxon>Chordata</taxon>
        <taxon>Craniata</taxon>
        <taxon>Vertebrata</taxon>
        <taxon>Euteleostomi</taxon>
        <taxon>Mammalia</taxon>
        <taxon>Eutheria</taxon>
        <taxon>Laurasiatheria</taxon>
        <taxon>Artiodactyla</taxon>
        <taxon>Tylopoda</taxon>
        <taxon>Camelidae</taxon>
        <taxon>Camelus</taxon>
    </lineage>
</organism>
<dbReference type="GO" id="GO:0006661">
    <property type="term" value="P:phosphatidylinositol biosynthetic process"/>
    <property type="evidence" value="ECO:0007669"/>
    <property type="project" value="InterPro"/>
</dbReference>
<dbReference type="GO" id="GO:0010008">
    <property type="term" value="C:endosome membrane"/>
    <property type="evidence" value="ECO:0007669"/>
    <property type="project" value="TreeGrafter"/>
</dbReference>
<sequence length="153" mass="17242">MAPPLFFPSRLVREVVVQNNTVQMKHVIQAPSPECALSQHAHSWHGGLPSLTACCITLGNDIRTESSKSDLLGFIPLFWERIYYSDQYTWQFISWILVLESVPDINLLDYVLVILDGLFHTLGNNDKDIQKIVKFAAMADILVIHSQTTAECA</sequence>
<dbReference type="Proteomes" id="UP000299084">
    <property type="component" value="Unassembled WGS sequence"/>
</dbReference>
<dbReference type="PANTHER" id="PTHR16023:SF0">
    <property type="entry name" value="PROTEIN VAC14 HOMOLOG"/>
    <property type="match status" value="1"/>
</dbReference>
<reference evidence="1 2" key="1">
    <citation type="journal article" date="2019" name="Mol. Ecol. Resour.">
        <title>Improving Illumina assemblies with Hi-C and long reads: an example with the North African dromedary.</title>
        <authorList>
            <person name="Elbers J.P."/>
            <person name="Rogers M.F."/>
            <person name="Perelman P.L."/>
            <person name="Proskuryakova A.A."/>
            <person name="Serdyukova N.A."/>
            <person name="Johnson W.E."/>
            <person name="Horin P."/>
            <person name="Corander J."/>
            <person name="Murphy D."/>
            <person name="Burger P.A."/>
        </authorList>
    </citation>
    <scope>NUCLEOTIDE SEQUENCE [LARGE SCALE GENOMIC DNA]</scope>
    <source>
        <strain evidence="1">Drom800</strain>
        <tissue evidence="1">Blood</tissue>
    </source>
</reference>
<dbReference type="PANTHER" id="PTHR16023">
    <property type="entry name" value="TAX1 BINDING PROTEIN-RELATED"/>
    <property type="match status" value="1"/>
</dbReference>
<gene>
    <name evidence="1" type="ORF">Cadr_000015640</name>
</gene>
<comment type="caution">
    <text evidence="1">The sequence shown here is derived from an EMBL/GenBank/DDBJ whole genome shotgun (WGS) entry which is preliminary data.</text>
</comment>
<proteinExistence type="predicted"/>
<name>A0A5N4E8Y4_CAMDR</name>